<name>A0ABU6WXP7_9FABA</name>
<reference evidence="1 2" key="1">
    <citation type="journal article" date="2023" name="Plants (Basel)">
        <title>Bridging the Gap: Combining Genomics and Transcriptomics Approaches to Understand Stylosanthes scabra, an Orphan Legume from the Brazilian Caatinga.</title>
        <authorList>
            <person name="Ferreira-Neto J.R.C."/>
            <person name="da Silva M.D."/>
            <person name="Binneck E."/>
            <person name="de Melo N.F."/>
            <person name="da Silva R.H."/>
            <person name="de Melo A.L.T.M."/>
            <person name="Pandolfi V."/>
            <person name="Bustamante F.O."/>
            <person name="Brasileiro-Vidal A.C."/>
            <person name="Benko-Iseppon A.M."/>
        </authorList>
    </citation>
    <scope>NUCLEOTIDE SEQUENCE [LARGE SCALE GENOMIC DNA]</scope>
    <source>
        <tissue evidence="1">Leaves</tissue>
    </source>
</reference>
<proteinExistence type="predicted"/>
<sequence>ATLLPHFLSYFTIDASTSTTSLRPSPHAHSSFLSSSVGKIVFILKEREDHLLFATRDASSRSSSWQ</sequence>
<comment type="caution">
    <text evidence="1">The sequence shown here is derived from an EMBL/GenBank/DDBJ whole genome shotgun (WGS) entry which is preliminary data.</text>
</comment>
<accession>A0ABU6WXP7</accession>
<dbReference type="Proteomes" id="UP001341840">
    <property type="component" value="Unassembled WGS sequence"/>
</dbReference>
<evidence type="ECO:0000313" key="2">
    <source>
        <dbReference type="Proteomes" id="UP001341840"/>
    </source>
</evidence>
<gene>
    <name evidence="1" type="ORF">PIB30_096217</name>
</gene>
<dbReference type="EMBL" id="JASCZI010183506">
    <property type="protein sequence ID" value="MED6189463.1"/>
    <property type="molecule type" value="Genomic_DNA"/>
</dbReference>
<protein>
    <submittedName>
        <fullName evidence="1">Uncharacterized protein</fullName>
    </submittedName>
</protein>
<evidence type="ECO:0000313" key="1">
    <source>
        <dbReference type="EMBL" id="MED6189463.1"/>
    </source>
</evidence>
<organism evidence="1 2">
    <name type="scientific">Stylosanthes scabra</name>
    <dbReference type="NCBI Taxonomy" id="79078"/>
    <lineage>
        <taxon>Eukaryota</taxon>
        <taxon>Viridiplantae</taxon>
        <taxon>Streptophyta</taxon>
        <taxon>Embryophyta</taxon>
        <taxon>Tracheophyta</taxon>
        <taxon>Spermatophyta</taxon>
        <taxon>Magnoliopsida</taxon>
        <taxon>eudicotyledons</taxon>
        <taxon>Gunneridae</taxon>
        <taxon>Pentapetalae</taxon>
        <taxon>rosids</taxon>
        <taxon>fabids</taxon>
        <taxon>Fabales</taxon>
        <taxon>Fabaceae</taxon>
        <taxon>Papilionoideae</taxon>
        <taxon>50 kb inversion clade</taxon>
        <taxon>dalbergioids sensu lato</taxon>
        <taxon>Dalbergieae</taxon>
        <taxon>Pterocarpus clade</taxon>
        <taxon>Stylosanthes</taxon>
    </lineage>
</organism>
<keyword evidence="2" id="KW-1185">Reference proteome</keyword>
<feature type="non-terminal residue" evidence="1">
    <location>
        <position position="66"/>
    </location>
</feature>
<feature type="non-terminal residue" evidence="1">
    <location>
        <position position="1"/>
    </location>
</feature>